<dbReference type="InterPro" id="IPR018062">
    <property type="entry name" value="HTH_AraC-typ_CS"/>
</dbReference>
<organism evidence="5 6">
    <name type="scientific">Labrys miyagiensis</name>
    <dbReference type="NCBI Taxonomy" id="346912"/>
    <lineage>
        <taxon>Bacteria</taxon>
        <taxon>Pseudomonadati</taxon>
        <taxon>Pseudomonadota</taxon>
        <taxon>Alphaproteobacteria</taxon>
        <taxon>Hyphomicrobiales</taxon>
        <taxon>Xanthobacteraceae</taxon>
        <taxon>Labrys</taxon>
    </lineage>
</organism>
<evidence type="ECO:0000256" key="3">
    <source>
        <dbReference type="ARBA" id="ARBA00023163"/>
    </source>
</evidence>
<dbReference type="PRINTS" id="PR00032">
    <property type="entry name" value="HTHARAC"/>
</dbReference>
<dbReference type="PROSITE" id="PS01124">
    <property type="entry name" value="HTH_ARAC_FAMILY_2"/>
    <property type="match status" value="1"/>
</dbReference>
<evidence type="ECO:0000256" key="1">
    <source>
        <dbReference type="ARBA" id="ARBA00023015"/>
    </source>
</evidence>
<accession>A0ABQ6CIL2</accession>
<name>A0ABQ6CIL2_9HYPH</name>
<dbReference type="EMBL" id="BSPC01000008">
    <property type="protein sequence ID" value="GLS18066.1"/>
    <property type="molecule type" value="Genomic_DNA"/>
</dbReference>
<comment type="caution">
    <text evidence="5">The sequence shown here is derived from an EMBL/GenBank/DDBJ whole genome shotgun (WGS) entry which is preliminary data.</text>
</comment>
<dbReference type="InterPro" id="IPR018060">
    <property type="entry name" value="HTH_AraC"/>
</dbReference>
<protein>
    <recommendedName>
        <fullName evidence="4">HTH araC/xylS-type domain-containing protein</fullName>
    </recommendedName>
</protein>
<evidence type="ECO:0000256" key="2">
    <source>
        <dbReference type="ARBA" id="ARBA00023125"/>
    </source>
</evidence>
<sequence>MAVQPGIASILPVGFDETETEIVSPLECLYIFLSPSVTAASSLADFDVDPPRAELVRAPRVSDPLLKEVAAALHGIISRPPEPTDRLFIDSASSMLAAHLVSKYSNISRRAAPPSPSLSYQKLTRVLDLVECRFADAIGLDELAAEACLSPFHFSRMFQKATGLSPHRYVAERRVQEAKSKLAEGRLSLVEIALEAGFGSQGNFNRIFRKHTGLTPGQFRNEHRGSRT</sequence>
<keyword evidence="2" id="KW-0238">DNA-binding</keyword>
<dbReference type="InterPro" id="IPR020449">
    <property type="entry name" value="Tscrpt_reg_AraC-type_HTH"/>
</dbReference>
<keyword evidence="6" id="KW-1185">Reference proteome</keyword>
<reference evidence="6" key="1">
    <citation type="journal article" date="2019" name="Int. J. Syst. Evol. Microbiol.">
        <title>The Global Catalogue of Microorganisms (GCM) 10K type strain sequencing project: providing services to taxonomists for standard genome sequencing and annotation.</title>
        <authorList>
            <consortium name="The Broad Institute Genomics Platform"/>
            <consortium name="The Broad Institute Genome Sequencing Center for Infectious Disease"/>
            <person name="Wu L."/>
            <person name="Ma J."/>
        </authorList>
    </citation>
    <scope>NUCLEOTIDE SEQUENCE [LARGE SCALE GENOMIC DNA]</scope>
    <source>
        <strain evidence="6">NBRC 101365</strain>
    </source>
</reference>
<proteinExistence type="predicted"/>
<gene>
    <name evidence="5" type="ORF">GCM10007874_10820</name>
</gene>
<keyword evidence="3" id="KW-0804">Transcription</keyword>
<dbReference type="SUPFAM" id="SSF46689">
    <property type="entry name" value="Homeodomain-like"/>
    <property type="match status" value="2"/>
</dbReference>
<dbReference type="PANTHER" id="PTHR46796:SF6">
    <property type="entry name" value="ARAC SUBFAMILY"/>
    <property type="match status" value="1"/>
</dbReference>
<dbReference type="InterPro" id="IPR050204">
    <property type="entry name" value="AraC_XylS_family_regulators"/>
</dbReference>
<dbReference type="PROSITE" id="PS00041">
    <property type="entry name" value="HTH_ARAC_FAMILY_1"/>
    <property type="match status" value="1"/>
</dbReference>
<evidence type="ECO:0000313" key="5">
    <source>
        <dbReference type="EMBL" id="GLS18066.1"/>
    </source>
</evidence>
<feature type="domain" description="HTH araC/xylS-type" evidence="4">
    <location>
        <begin position="124"/>
        <end position="222"/>
    </location>
</feature>
<dbReference type="RefSeq" id="WP_284310896.1">
    <property type="nucleotide sequence ID" value="NZ_BSPC01000008.1"/>
</dbReference>
<evidence type="ECO:0000259" key="4">
    <source>
        <dbReference type="PROSITE" id="PS01124"/>
    </source>
</evidence>
<evidence type="ECO:0000313" key="6">
    <source>
        <dbReference type="Proteomes" id="UP001156882"/>
    </source>
</evidence>
<dbReference type="Pfam" id="PF12833">
    <property type="entry name" value="HTH_18"/>
    <property type="match status" value="1"/>
</dbReference>
<keyword evidence="1" id="KW-0805">Transcription regulation</keyword>
<dbReference type="Proteomes" id="UP001156882">
    <property type="component" value="Unassembled WGS sequence"/>
</dbReference>
<dbReference type="SMART" id="SM00342">
    <property type="entry name" value="HTH_ARAC"/>
    <property type="match status" value="1"/>
</dbReference>
<dbReference type="PANTHER" id="PTHR46796">
    <property type="entry name" value="HTH-TYPE TRANSCRIPTIONAL ACTIVATOR RHAS-RELATED"/>
    <property type="match status" value="1"/>
</dbReference>
<dbReference type="InterPro" id="IPR009057">
    <property type="entry name" value="Homeodomain-like_sf"/>
</dbReference>
<dbReference type="Gene3D" id="1.10.10.60">
    <property type="entry name" value="Homeodomain-like"/>
    <property type="match status" value="2"/>
</dbReference>